<evidence type="ECO:0000313" key="15">
    <source>
        <dbReference type="EMBL" id="GGD02523.1"/>
    </source>
</evidence>
<keyword evidence="7 14" id="KW-0915">Sodium</keyword>
<keyword evidence="16" id="KW-1185">Reference proteome</keyword>
<feature type="binding site" evidence="14">
    <location>
        <position position="81"/>
    </location>
    <ligand>
        <name>Na(+)</name>
        <dbReference type="ChEBI" id="CHEBI:29101"/>
        <note>structural</note>
    </ligand>
</feature>
<evidence type="ECO:0000256" key="5">
    <source>
        <dbReference type="ARBA" id="ARBA00022723"/>
    </source>
</evidence>
<evidence type="ECO:0000256" key="13">
    <source>
        <dbReference type="ARBA" id="ARBA00049940"/>
    </source>
</evidence>
<evidence type="ECO:0000256" key="8">
    <source>
        <dbReference type="ARBA" id="ARBA00023065"/>
    </source>
</evidence>
<name>A0ABQ1PSQ4_9BACI</name>
<evidence type="ECO:0000256" key="3">
    <source>
        <dbReference type="ARBA" id="ARBA00022475"/>
    </source>
</evidence>
<evidence type="ECO:0000256" key="6">
    <source>
        <dbReference type="ARBA" id="ARBA00022989"/>
    </source>
</evidence>
<gene>
    <name evidence="15" type="primary">crcB1</name>
    <name evidence="14" type="synonym">crcB</name>
    <name evidence="14" type="synonym">fluC</name>
    <name evidence="15" type="ORF">GCM10007216_36580</name>
</gene>
<comment type="function">
    <text evidence="13 14">Fluoride-specific ion channel. Important for reducing fluoride concentration in the cell, thus reducing its toxicity.</text>
</comment>
<keyword evidence="2 14" id="KW-0813">Transport</keyword>
<accession>A0ABQ1PSQ4</accession>
<dbReference type="InterPro" id="IPR003691">
    <property type="entry name" value="FluC"/>
</dbReference>
<keyword evidence="10 14" id="KW-0407">Ion channel</keyword>
<dbReference type="EMBL" id="BMCJ01000009">
    <property type="protein sequence ID" value="GGD02523.1"/>
    <property type="molecule type" value="Genomic_DNA"/>
</dbReference>
<evidence type="ECO:0000313" key="16">
    <source>
        <dbReference type="Proteomes" id="UP000619534"/>
    </source>
</evidence>
<evidence type="ECO:0000256" key="12">
    <source>
        <dbReference type="ARBA" id="ARBA00035585"/>
    </source>
</evidence>
<dbReference type="Proteomes" id="UP000619534">
    <property type="component" value="Unassembled WGS sequence"/>
</dbReference>
<keyword evidence="8 14" id="KW-0406">Ion transport</keyword>
<evidence type="ECO:0000256" key="11">
    <source>
        <dbReference type="ARBA" id="ARBA00035120"/>
    </source>
</evidence>
<evidence type="ECO:0000256" key="9">
    <source>
        <dbReference type="ARBA" id="ARBA00023136"/>
    </source>
</evidence>
<feature type="transmembrane region" description="Helical" evidence="14">
    <location>
        <begin position="102"/>
        <end position="123"/>
    </location>
</feature>
<evidence type="ECO:0000256" key="14">
    <source>
        <dbReference type="HAMAP-Rule" id="MF_00454"/>
    </source>
</evidence>
<keyword evidence="5 14" id="KW-0479">Metal-binding</keyword>
<feature type="transmembrane region" description="Helical" evidence="14">
    <location>
        <begin position="68"/>
        <end position="90"/>
    </location>
</feature>
<evidence type="ECO:0000256" key="4">
    <source>
        <dbReference type="ARBA" id="ARBA00022692"/>
    </source>
</evidence>
<dbReference type="PANTHER" id="PTHR28259">
    <property type="entry name" value="FLUORIDE EXPORT PROTEIN 1-RELATED"/>
    <property type="match status" value="1"/>
</dbReference>
<comment type="caution">
    <text evidence="15">The sequence shown here is derived from an EMBL/GenBank/DDBJ whole genome shotgun (WGS) entry which is preliminary data.</text>
</comment>
<comment type="subcellular location">
    <subcellularLocation>
        <location evidence="1 14">Cell membrane</location>
        <topology evidence="1 14">Multi-pass membrane protein</topology>
    </subcellularLocation>
</comment>
<keyword evidence="3 14" id="KW-1003">Cell membrane</keyword>
<feature type="transmembrane region" description="Helical" evidence="14">
    <location>
        <begin position="36"/>
        <end position="56"/>
    </location>
</feature>
<reference evidence="16" key="1">
    <citation type="journal article" date="2019" name="Int. J. Syst. Evol. Microbiol.">
        <title>The Global Catalogue of Microorganisms (GCM) 10K type strain sequencing project: providing services to taxonomists for standard genome sequencing and annotation.</title>
        <authorList>
            <consortium name="The Broad Institute Genomics Platform"/>
            <consortium name="The Broad Institute Genome Sequencing Center for Infectious Disease"/>
            <person name="Wu L."/>
            <person name="Ma J."/>
        </authorList>
    </citation>
    <scope>NUCLEOTIDE SEQUENCE [LARGE SCALE GENOMIC DNA]</scope>
    <source>
        <strain evidence="16">CCM 7282</strain>
    </source>
</reference>
<evidence type="ECO:0000256" key="7">
    <source>
        <dbReference type="ARBA" id="ARBA00023053"/>
    </source>
</evidence>
<protein>
    <recommendedName>
        <fullName evidence="14">Fluoride-specific ion channel FluC</fullName>
    </recommendedName>
</protein>
<comment type="similarity">
    <text evidence="11 14">Belongs to the fluoride channel Fluc/FEX (TC 1.A.43) family.</text>
</comment>
<dbReference type="RefSeq" id="WP_062444029.1">
    <property type="nucleotide sequence ID" value="NZ_BMCJ01000009.1"/>
</dbReference>
<dbReference type="Pfam" id="PF02537">
    <property type="entry name" value="CRCB"/>
    <property type="match status" value="1"/>
</dbReference>
<comment type="activity regulation">
    <text evidence="14">Na(+) is not transported, but it plays an essential structural role and its presence is essential for fluoride channel function.</text>
</comment>
<feature type="binding site" evidence="14">
    <location>
        <position position="78"/>
    </location>
    <ligand>
        <name>Na(+)</name>
        <dbReference type="ChEBI" id="CHEBI:29101"/>
        <note>structural</note>
    </ligand>
</feature>
<evidence type="ECO:0000256" key="1">
    <source>
        <dbReference type="ARBA" id="ARBA00004651"/>
    </source>
</evidence>
<comment type="catalytic activity">
    <reaction evidence="12">
        <text>fluoride(in) = fluoride(out)</text>
        <dbReference type="Rhea" id="RHEA:76159"/>
        <dbReference type="ChEBI" id="CHEBI:17051"/>
    </reaction>
    <physiologicalReaction direction="left-to-right" evidence="12">
        <dbReference type="Rhea" id="RHEA:76160"/>
    </physiologicalReaction>
</comment>
<keyword evidence="6 14" id="KW-1133">Transmembrane helix</keyword>
<dbReference type="NCBIfam" id="TIGR00494">
    <property type="entry name" value="crcB"/>
    <property type="match status" value="1"/>
</dbReference>
<sequence>MNMFAVAIGGAFGAVARYLFGLLIMNRFPHPRVPVAMLFVNVLGSFGLGLFFGLIYGEIPEYVYDDTWFLVAGIGFFGAFTTFSTFSVETVELVRKGSYKKVWIYVSLSLLGSLLTFITGLHIGELL</sequence>
<dbReference type="HAMAP" id="MF_00454">
    <property type="entry name" value="FluC"/>
    <property type="match status" value="1"/>
</dbReference>
<feature type="transmembrane region" description="Helical" evidence="14">
    <location>
        <begin position="6"/>
        <end position="24"/>
    </location>
</feature>
<dbReference type="PANTHER" id="PTHR28259:SF16">
    <property type="entry name" value="FLUORIDE-SPECIFIC ION CHANNEL FLUC 2"/>
    <property type="match status" value="1"/>
</dbReference>
<proteinExistence type="inferred from homology"/>
<evidence type="ECO:0000256" key="10">
    <source>
        <dbReference type="ARBA" id="ARBA00023303"/>
    </source>
</evidence>
<organism evidence="15 16">
    <name type="scientific">Thalassobacillus devorans</name>
    <dbReference type="NCBI Taxonomy" id="279813"/>
    <lineage>
        <taxon>Bacteria</taxon>
        <taxon>Bacillati</taxon>
        <taxon>Bacillota</taxon>
        <taxon>Bacilli</taxon>
        <taxon>Bacillales</taxon>
        <taxon>Bacillaceae</taxon>
        <taxon>Thalassobacillus</taxon>
    </lineage>
</organism>
<keyword evidence="9 14" id="KW-0472">Membrane</keyword>
<evidence type="ECO:0000256" key="2">
    <source>
        <dbReference type="ARBA" id="ARBA00022448"/>
    </source>
</evidence>
<keyword evidence="4 14" id="KW-0812">Transmembrane</keyword>